<keyword evidence="3" id="KW-1185">Reference proteome</keyword>
<feature type="transmembrane region" description="Helical" evidence="1">
    <location>
        <begin position="70"/>
        <end position="86"/>
    </location>
</feature>
<keyword evidence="1" id="KW-0472">Membrane</keyword>
<dbReference type="AlphaFoldDB" id="A0A9W6QKF6"/>
<proteinExistence type="predicted"/>
<keyword evidence="1" id="KW-1133">Transmembrane helix</keyword>
<organism evidence="2 3">
    <name type="scientific">Actinokineospora globicatena</name>
    <dbReference type="NCBI Taxonomy" id="103729"/>
    <lineage>
        <taxon>Bacteria</taxon>
        <taxon>Bacillati</taxon>
        <taxon>Actinomycetota</taxon>
        <taxon>Actinomycetes</taxon>
        <taxon>Pseudonocardiales</taxon>
        <taxon>Pseudonocardiaceae</taxon>
        <taxon>Actinokineospora</taxon>
    </lineage>
</organism>
<evidence type="ECO:0000256" key="1">
    <source>
        <dbReference type="SAM" id="Phobius"/>
    </source>
</evidence>
<keyword evidence="1" id="KW-0812">Transmembrane</keyword>
<comment type="caution">
    <text evidence="2">The sequence shown here is derived from an EMBL/GenBank/DDBJ whole genome shotgun (WGS) entry which is preliminary data.</text>
</comment>
<protein>
    <submittedName>
        <fullName evidence="2">Uncharacterized protein</fullName>
    </submittedName>
</protein>
<sequence>MGMSVTSTEVPARVADRPHRIALMAFMVVVLAHWAEHLAQAAQIYVLGWPTAQARGVLGIPFPALISSEWLHYGYALVMLVGLFVLRKGFAGRSRQWWDLALALQFWHHIEHLLLFIQAQTGWRLGGAAVPTSIVQLIVPRVELHLFYNTIVTIPMVIAVVLHQRARAAA</sequence>
<reference evidence="2" key="1">
    <citation type="submission" date="2023-02" db="EMBL/GenBank/DDBJ databases">
        <title>Actinokineospora globicatena NBRC 15670.</title>
        <authorList>
            <person name="Ichikawa N."/>
            <person name="Sato H."/>
            <person name="Tonouchi N."/>
        </authorList>
    </citation>
    <scope>NUCLEOTIDE SEQUENCE</scope>
    <source>
        <strain evidence="2">NBRC 15670</strain>
    </source>
</reference>
<name>A0A9W6QKF6_9PSEU</name>
<evidence type="ECO:0000313" key="3">
    <source>
        <dbReference type="Proteomes" id="UP001165042"/>
    </source>
</evidence>
<dbReference type="Proteomes" id="UP001165042">
    <property type="component" value="Unassembled WGS sequence"/>
</dbReference>
<gene>
    <name evidence="2" type="ORF">Aglo03_06490</name>
</gene>
<dbReference type="EMBL" id="BSSD01000001">
    <property type="protein sequence ID" value="GLW89833.1"/>
    <property type="molecule type" value="Genomic_DNA"/>
</dbReference>
<accession>A0A9W6QKF6</accession>
<evidence type="ECO:0000313" key="2">
    <source>
        <dbReference type="EMBL" id="GLW89833.1"/>
    </source>
</evidence>